<feature type="region of interest" description="Disordered" evidence="1">
    <location>
        <begin position="485"/>
        <end position="507"/>
    </location>
</feature>
<dbReference type="Proteomes" id="UP001168540">
    <property type="component" value="Unassembled WGS sequence"/>
</dbReference>
<name>A0ABT7XJ18_9NEIS</name>
<keyword evidence="2" id="KW-0812">Transmembrane</keyword>
<evidence type="ECO:0000256" key="1">
    <source>
        <dbReference type="SAM" id="MobiDB-lite"/>
    </source>
</evidence>
<accession>A0ABT7XJ18</accession>
<organism evidence="3 4">
    <name type="scientific">Crenobacter oryzisoli</name>
    <dbReference type="NCBI Taxonomy" id="3056844"/>
    <lineage>
        <taxon>Bacteria</taxon>
        <taxon>Pseudomonadati</taxon>
        <taxon>Pseudomonadota</taxon>
        <taxon>Betaproteobacteria</taxon>
        <taxon>Neisseriales</taxon>
        <taxon>Neisseriaceae</taxon>
        <taxon>Crenobacter</taxon>
    </lineage>
</organism>
<protein>
    <submittedName>
        <fullName evidence="3">DUF748 domain-containing protein</fullName>
    </submittedName>
</protein>
<keyword evidence="2" id="KW-0472">Membrane</keyword>
<proteinExistence type="predicted"/>
<feature type="compositionally biased region" description="Low complexity" evidence="1">
    <location>
        <begin position="485"/>
        <end position="500"/>
    </location>
</feature>
<reference evidence="3" key="1">
    <citation type="submission" date="2023-06" db="EMBL/GenBank/DDBJ databases">
        <authorList>
            <person name="Zhang S."/>
        </authorList>
    </citation>
    <scope>NUCLEOTIDE SEQUENCE</scope>
    <source>
        <strain evidence="3">SG2303</strain>
    </source>
</reference>
<feature type="transmembrane region" description="Helical" evidence="2">
    <location>
        <begin position="27"/>
        <end position="46"/>
    </location>
</feature>
<sequence>MNSNETPASGPAAAPVKPHRWRWLRRILLSIVLLVAVVAGVLAWVVPDRAREAAHDWAHGIGRELTIGKLDINPFTMTATLSNVKLAEGNGQPLFAAKEVLLEATPRSLLLGRWHAAEFRLVEPKVAVMRDKAGVWNWARFIHDASGPEKPKPKENKELPKVIVDLIDIQKGEVSYRDELAAPGVVNTLSPIQFKLTNLTTLPANGAYQLAAELMDGAKLNWRGDLRLQPLMSKGKLTLDGLQMGTVWPFAKPFLTLSVPPKGRASASASYAFSLAGAKPEFKIAPFAAQLKQLELSAPQTREPLTLAELAVSGGRFDLDKQTVDIDQVRLANARLNARRTPGGLIDWLSALPKQKNTKPTPPSPWRVKVKSLQLTGLNGEVVDEGFATPLSAKYTVDKVEAGFAMAPDSGWQIDGLTVVVSNVAVASGNGAPLATVRRVELAPSVVSSAKLAVKLGKVSVDGVEASAERDRAGKINWLQAMSPAGGAAKPAPAKSGEPGWKVSPPPLTLSGSRLSWRDASLPRPVTLTLQDLGGELAAQDNGGVAGRLAGRLGGGQLGVDVTLPESGDGRYVIRANAVPLVPVAPYLVSGTPLRLTSGTASANLDVRQAKDGIGVTGDARINKLVVYEPGRSDPLIAWRELAALGLTVNAGKTLSANIRELRLTDPRARLILNEQRQLNIVTLFSKPGPPVTKSAPSGPTPVVDVRSVTVKNGELDFADLSMQPQFGTRVHNLKGTVQGLSTRPGRRGTITLDGDVDQYGDLRVRGVLAPLAVTSDTDISMRFRNIQMGGLNPYTTTFAGWQVKDGRLSADLRYKIDKRQLDSQNQVVINSIVLGDEVPNYKGTHVPLKLAVALLEDSDGRIDLDLPVKGSLDDPQFSYGHLVWQAITNVITKVVTAPFRALGALFGSEGFDAVYFVPGEATVQPPEREKLDKIAQVLAKRPKAAIEISGTYDSDTEHKALARARIDKAIFAKAGRKLATDDPLPIPDMEDPDIQSAVRSVFGQRIGYAKLAARMVGGESGAARYRAMHKEMIEAEKIDDASLKALADARAKATRAALVSADASLAPRLTIGAPHADKAGKEGVPIGLKMSVQAAAAPAANVPAAAAQ</sequence>
<dbReference type="RefSeq" id="WP_289828327.1">
    <property type="nucleotide sequence ID" value="NZ_JAUEDK010000003.1"/>
</dbReference>
<gene>
    <name evidence="3" type="ORF">QU481_02610</name>
</gene>
<dbReference type="InterPro" id="IPR008023">
    <property type="entry name" value="DUF748"/>
</dbReference>
<dbReference type="EMBL" id="JAUEDK010000003">
    <property type="protein sequence ID" value="MDN0073786.1"/>
    <property type="molecule type" value="Genomic_DNA"/>
</dbReference>
<comment type="caution">
    <text evidence="3">The sequence shown here is derived from an EMBL/GenBank/DDBJ whole genome shotgun (WGS) entry which is preliminary data.</text>
</comment>
<dbReference type="Gene3D" id="3.30.1330.60">
    <property type="entry name" value="OmpA-like domain"/>
    <property type="match status" value="1"/>
</dbReference>
<evidence type="ECO:0000313" key="3">
    <source>
        <dbReference type="EMBL" id="MDN0073786.1"/>
    </source>
</evidence>
<dbReference type="Pfam" id="PF05359">
    <property type="entry name" value="DUF748"/>
    <property type="match status" value="1"/>
</dbReference>
<dbReference type="PANTHER" id="PTHR30441">
    <property type="entry name" value="DUF748 DOMAIN-CONTAINING PROTEIN"/>
    <property type="match status" value="1"/>
</dbReference>
<dbReference type="PANTHER" id="PTHR30441:SF8">
    <property type="entry name" value="DUF748 DOMAIN-CONTAINING PROTEIN"/>
    <property type="match status" value="1"/>
</dbReference>
<evidence type="ECO:0000313" key="4">
    <source>
        <dbReference type="Proteomes" id="UP001168540"/>
    </source>
</evidence>
<keyword evidence="4" id="KW-1185">Reference proteome</keyword>
<evidence type="ECO:0000256" key="2">
    <source>
        <dbReference type="SAM" id="Phobius"/>
    </source>
</evidence>
<dbReference type="InterPro" id="IPR052894">
    <property type="entry name" value="AsmA-related"/>
</dbReference>
<keyword evidence="2" id="KW-1133">Transmembrane helix</keyword>
<dbReference type="InterPro" id="IPR036737">
    <property type="entry name" value="OmpA-like_sf"/>
</dbReference>